<dbReference type="InterPro" id="IPR036052">
    <property type="entry name" value="TrpB-like_PALP_sf"/>
</dbReference>
<dbReference type="Proteomes" id="UP000503144">
    <property type="component" value="Chromosome"/>
</dbReference>
<keyword evidence="7" id="KW-1185">Reference proteome</keyword>
<feature type="domain" description="Tryptophan synthase beta chain-like PALP" evidence="3">
    <location>
        <begin position="70"/>
        <end position="387"/>
    </location>
</feature>
<protein>
    <submittedName>
        <fullName evidence="4">Pyridoxal-phosphate dependent enzyme</fullName>
    </submittedName>
</protein>
<accession>A0AAE6ZK30</accession>
<organism evidence="4 6">
    <name type="scientific">Chitinophaga oryzae</name>
    <dbReference type="NCBI Taxonomy" id="2725414"/>
    <lineage>
        <taxon>Bacteria</taxon>
        <taxon>Pseudomonadati</taxon>
        <taxon>Bacteroidota</taxon>
        <taxon>Chitinophagia</taxon>
        <taxon>Chitinophagales</taxon>
        <taxon>Chitinophagaceae</taxon>
        <taxon>Chitinophaga</taxon>
    </lineage>
</organism>
<dbReference type="Proteomes" id="UP000502421">
    <property type="component" value="Chromosome"/>
</dbReference>
<evidence type="ECO:0000256" key="1">
    <source>
        <dbReference type="ARBA" id="ARBA00001933"/>
    </source>
</evidence>
<gene>
    <name evidence="5" type="ORF">HF324_16075</name>
    <name evidence="4" type="ORF">HF329_16550</name>
</gene>
<dbReference type="Pfam" id="PF00291">
    <property type="entry name" value="PALP"/>
    <property type="match status" value="1"/>
</dbReference>
<evidence type="ECO:0000313" key="7">
    <source>
        <dbReference type="Proteomes" id="UP000503144"/>
    </source>
</evidence>
<dbReference type="EMBL" id="CP051204">
    <property type="protein sequence ID" value="QJB39292.1"/>
    <property type="molecule type" value="Genomic_DNA"/>
</dbReference>
<reference evidence="4" key="2">
    <citation type="submission" date="2020-09" db="EMBL/GenBank/DDBJ databases">
        <authorList>
            <person name="Kittiwongwattana C."/>
        </authorList>
    </citation>
    <scope>NUCLEOTIDE SEQUENCE</scope>
    <source>
        <strain evidence="4">1310</strain>
    </source>
</reference>
<sequence length="427" mass="47899">MNNNVEVYQVCTNSNCGHTFDLSVMLFKCPDCGASLEYQMTGTYSGPSGDRSDLWAHFDMLPLSDPHHIISLGAGNSEIIHMEELSRELNGAELYLMCDSGKNPTGTFKDREASVIMSRCREIGLDNLVFYSTANTGRSYTHFAAHLGLTTYLFMPSQCAYKNTSFIRRNENNFIIYVDENYSRIAPYTKEFVAVNGLTAIAPMHDRIESYATVAYEQFNKLPDCKYFVQTIASGMGVIGFYKGHRNLLRMGVQSAEAIPKVICVQSEEMNIMSTAYNSGWPTLTDDHLPKVFRENLFEPTLNSTNPVNNYPQLKSTLDENNGIITDVSPKQALSEEPLIIRVLKERNISLRADLEKSLMIGYAGVVKLARQGRFKKGEKILLLSCGRGRDTTTDLLSPDAVIDTRKRDPADLYKQLSTPKEIYTSL</sequence>
<dbReference type="SUPFAM" id="SSF53686">
    <property type="entry name" value="Tryptophan synthase beta subunit-like PLP-dependent enzymes"/>
    <property type="match status" value="1"/>
</dbReference>
<dbReference type="Gene3D" id="3.40.50.1100">
    <property type="match status" value="2"/>
</dbReference>
<evidence type="ECO:0000256" key="2">
    <source>
        <dbReference type="ARBA" id="ARBA00022898"/>
    </source>
</evidence>
<dbReference type="AlphaFoldDB" id="A0AAE6ZK30"/>
<dbReference type="InterPro" id="IPR001926">
    <property type="entry name" value="TrpB-like_PALP"/>
</dbReference>
<evidence type="ECO:0000259" key="3">
    <source>
        <dbReference type="Pfam" id="PF00291"/>
    </source>
</evidence>
<keyword evidence="2" id="KW-0663">Pyridoxal phosphate</keyword>
<comment type="cofactor">
    <cofactor evidence="1">
        <name>pyridoxal 5'-phosphate</name>
        <dbReference type="ChEBI" id="CHEBI:597326"/>
    </cofactor>
</comment>
<dbReference type="RefSeq" id="WP_168805412.1">
    <property type="nucleotide sequence ID" value="NZ_CP051204.2"/>
</dbReference>
<evidence type="ECO:0000313" key="4">
    <source>
        <dbReference type="EMBL" id="QJB32839.1"/>
    </source>
</evidence>
<reference evidence="6" key="1">
    <citation type="submission" date="2020-04" db="EMBL/GenBank/DDBJ databases">
        <authorList>
            <person name="Kittiwongwattana C."/>
        </authorList>
    </citation>
    <scope>NUCLEOTIDE SEQUENCE [LARGE SCALE GENOMIC DNA]</scope>
    <source>
        <strain evidence="5">1303</strain>
        <strain evidence="6">1310</strain>
    </source>
</reference>
<proteinExistence type="predicted"/>
<evidence type="ECO:0000313" key="6">
    <source>
        <dbReference type="Proteomes" id="UP000502421"/>
    </source>
</evidence>
<evidence type="ECO:0000313" key="5">
    <source>
        <dbReference type="EMBL" id="QJB39292.1"/>
    </source>
</evidence>
<dbReference type="EMBL" id="CP051205">
    <property type="protein sequence ID" value="QJB32839.1"/>
    <property type="molecule type" value="Genomic_DNA"/>
</dbReference>
<dbReference type="KEGG" id="coy:HF329_16550"/>
<name>A0AAE6ZK30_9BACT</name>